<sequence>MKSLAFLAAALFLAGCDPRSDLDEKPVDLGAFKLGHNLVVARKPSVGPGSMKVTEAEWQAAIEGAVDDRFGRYEGDRLYHLGMSVDGYFLTSLDAGVPLVPSLKSILLMTVTLWDDQLGRKLNEEAHEISVISAFNGAGAFPTKERLLEILSAQAAKQIETWLEENPDWFQPPYE</sequence>
<evidence type="ECO:0008006" key="3">
    <source>
        <dbReference type="Google" id="ProtNLM"/>
    </source>
</evidence>
<keyword evidence="2" id="KW-1185">Reference proteome</keyword>
<dbReference type="PROSITE" id="PS51257">
    <property type="entry name" value="PROKAR_LIPOPROTEIN"/>
    <property type="match status" value="1"/>
</dbReference>
<comment type="caution">
    <text evidence="1">The sequence shown here is derived from an EMBL/GenBank/DDBJ whole genome shotgun (WGS) entry which is preliminary data.</text>
</comment>
<gene>
    <name evidence="1" type="ORF">ACFOGP_24680</name>
</gene>
<name>A0ABV7H1Q4_9RHOB</name>
<proteinExistence type="predicted"/>
<organism evidence="1 2">
    <name type="scientific">Psychromarinibacter halotolerans</name>
    <dbReference type="NCBI Taxonomy" id="1775175"/>
    <lineage>
        <taxon>Bacteria</taxon>
        <taxon>Pseudomonadati</taxon>
        <taxon>Pseudomonadota</taxon>
        <taxon>Alphaproteobacteria</taxon>
        <taxon>Rhodobacterales</taxon>
        <taxon>Paracoccaceae</taxon>
        <taxon>Psychromarinibacter</taxon>
    </lineage>
</organism>
<accession>A0ABV7H1Q4</accession>
<dbReference type="RefSeq" id="WP_275634863.1">
    <property type="nucleotide sequence ID" value="NZ_JARGYD010000012.1"/>
</dbReference>
<dbReference type="EMBL" id="JBHRTB010000010">
    <property type="protein sequence ID" value="MFC3145942.1"/>
    <property type="molecule type" value="Genomic_DNA"/>
</dbReference>
<dbReference type="Proteomes" id="UP001595632">
    <property type="component" value="Unassembled WGS sequence"/>
</dbReference>
<evidence type="ECO:0000313" key="2">
    <source>
        <dbReference type="Proteomes" id="UP001595632"/>
    </source>
</evidence>
<protein>
    <recommendedName>
        <fullName evidence="3">DUF4136 domain-containing protein</fullName>
    </recommendedName>
</protein>
<reference evidence="2" key="1">
    <citation type="journal article" date="2019" name="Int. J. Syst. Evol. Microbiol.">
        <title>The Global Catalogue of Microorganisms (GCM) 10K type strain sequencing project: providing services to taxonomists for standard genome sequencing and annotation.</title>
        <authorList>
            <consortium name="The Broad Institute Genomics Platform"/>
            <consortium name="The Broad Institute Genome Sequencing Center for Infectious Disease"/>
            <person name="Wu L."/>
            <person name="Ma J."/>
        </authorList>
    </citation>
    <scope>NUCLEOTIDE SEQUENCE [LARGE SCALE GENOMIC DNA]</scope>
    <source>
        <strain evidence="2">KCTC 52366</strain>
    </source>
</reference>
<evidence type="ECO:0000313" key="1">
    <source>
        <dbReference type="EMBL" id="MFC3145942.1"/>
    </source>
</evidence>